<keyword evidence="3 4" id="KW-0342">GTP-binding</keyword>
<dbReference type="SMART" id="SM00177">
    <property type="entry name" value="ARF"/>
    <property type="match status" value="1"/>
</dbReference>
<evidence type="ECO:0000256" key="1">
    <source>
        <dbReference type="ARBA" id="ARBA00010290"/>
    </source>
</evidence>
<evidence type="ECO:0000256" key="5">
    <source>
        <dbReference type="PIRSR" id="PIRSR606689-2"/>
    </source>
</evidence>
<proteinExistence type="inferred from homology"/>
<feature type="binding site" evidence="4">
    <location>
        <begin position="90"/>
        <end position="93"/>
    </location>
    <ligand>
        <name>GTP</name>
        <dbReference type="ChEBI" id="CHEBI:37565"/>
    </ligand>
</feature>
<reference evidence="8" key="1">
    <citation type="journal article" date="2016" name="Nat. Commun.">
        <title>Genome analysis of three Pneumocystis species reveals adaptation mechanisms to life exclusively in mammalian hosts.</title>
        <authorList>
            <person name="Ma L."/>
            <person name="Chen Z."/>
            <person name="Huang D.W."/>
            <person name="Kutty G."/>
            <person name="Ishihara M."/>
            <person name="Wang H."/>
            <person name="Abouelleil A."/>
            <person name="Bishop L."/>
            <person name="Davey E."/>
            <person name="Deng R."/>
            <person name="Deng X."/>
            <person name="Fan L."/>
            <person name="Fantoni G."/>
            <person name="Fitzgerald M."/>
            <person name="Gogineni E."/>
            <person name="Goldberg J.M."/>
            <person name="Handley G."/>
            <person name="Hu X."/>
            <person name="Huber C."/>
            <person name="Jiao X."/>
            <person name="Jones K."/>
            <person name="Levin J.Z."/>
            <person name="Liu Y."/>
            <person name="Macdonald P."/>
            <person name="Melnikov A."/>
            <person name="Raley C."/>
            <person name="Sassi M."/>
            <person name="Sherman B.T."/>
            <person name="Song X."/>
            <person name="Sykes S."/>
            <person name="Tran B."/>
            <person name="Walsh L."/>
            <person name="Xia Y."/>
            <person name="Yang J."/>
            <person name="Young S."/>
            <person name="Zeng Q."/>
            <person name="Zheng X."/>
            <person name="Stephens R."/>
            <person name="Nusbaum C."/>
            <person name="Birren B.W."/>
            <person name="Azadi P."/>
            <person name="Lempicki R.A."/>
            <person name="Cuomo C.A."/>
            <person name="Kovacs J.A."/>
        </authorList>
    </citation>
    <scope>NUCLEOTIDE SEQUENCE [LARGE SCALE GENOMIC DNA]</scope>
    <source>
        <strain evidence="8">B80</strain>
    </source>
</reference>
<evidence type="ECO:0000256" key="2">
    <source>
        <dbReference type="ARBA" id="ARBA00022741"/>
    </source>
</evidence>
<dbReference type="Gene3D" id="3.40.50.300">
    <property type="entry name" value="P-loop containing nucleotide triphosphate hydrolases"/>
    <property type="match status" value="1"/>
</dbReference>
<evidence type="ECO:0000256" key="4">
    <source>
        <dbReference type="PIRSR" id="PIRSR606689-1"/>
    </source>
</evidence>
<comment type="caution">
    <text evidence="7">The sequence shown here is derived from an EMBL/GenBank/DDBJ whole genome shotgun (WGS) entry which is preliminary data.</text>
</comment>
<dbReference type="NCBIfam" id="TIGR00231">
    <property type="entry name" value="small_GTP"/>
    <property type="match status" value="1"/>
</dbReference>
<keyword evidence="2 4" id="KW-0547">Nucleotide-binding</keyword>
<feature type="binding site" evidence="4">
    <location>
        <position position="34"/>
    </location>
    <ligand>
        <name>GTP</name>
        <dbReference type="ChEBI" id="CHEBI:37565"/>
    </ligand>
</feature>
<name>A0A0W4ZST3_PNEC8</name>
<dbReference type="GO" id="GO:0006995">
    <property type="term" value="P:cellular response to nitrogen starvation"/>
    <property type="evidence" value="ECO:0007669"/>
    <property type="project" value="EnsemblFungi"/>
</dbReference>
<dbReference type="SMART" id="SM00178">
    <property type="entry name" value="SAR"/>
    <property type="match status" value="1"/>
</dbReference>
<dbReference type="FunFam" id="3.40.50.300:FF:000412">
    <property type="entry name" value="ADP-ribosylation factor 1"/>
    <property type="match status" value="1"/>
</dbReference>
<dbReference type="RefSeq" id="XP_018227544.1">
    <property type="nucleotide sequence ID" value="XM_018368694.1"/>
</dbReference>
<sequence length="148" mass="16667">MQVGEVITTVPTIGFNMETLCYKNIKFNVWDLGGQTSIRPYWRCYYTCTQAIIYVIDSTDIQRLSATTKELNAILNEKELSNIDLLVFANKQDAPNALNVEEISETLNLVDMKERNWTIIPTSAITGEGLNEGLDWLVNSIKNQSNGS</sequence>
<dbReference type="SUPFAM" id="SSF52540">
    <property type="entry name" value="P-loop containing nucleoside triphosphate hydrolases"/>
    <property type="match status" value="1"/>
</dbReference>
<dbReference type="GO" id="GO:0030010">
    <property type="term" value="P:establishment of cell polarity"/>
    <property type="evidence" value="ECO:0007669"/>
    <property type="project" value="UniProtKB-ARBA"/>
</dbReference>
<dbReference type="GO" id="GO:0006623">
    <property type="term" value="P:protein targeting to vacuole"/>
    <property type="evidence" value="ECO:0007669"/>
    <property type="project" value="EnsemblFungi"/>
</dbReference>
<dbReference type="AlphaFoldDB" id="A0A0W4ZST3"/>
<evidence type="ECO:0000313" key="7">
    <source>
        <dbReference type="EMBL" id="KTW31428.1"/>
    </source>
</evidence>
<dbReference type="Proteomes" id="UP000054454">
    <property type="component" value="Unassembled WGS sequence"/>
</dbReference>
<dbReference type="OrthoDB" id="2011769at2759"/>
<dbReference type="Pfam" id="PF00025">
    <property type="entry name" value="Arf"/>
    <property type="match status" value="1"/>
</dbReference>
<evidence type="ECO:0008006" key="9">
    <source>
        <dbReference type="Google" id="ProtNLM"/>
    </source>
</evidence>
<dbReference type="EMBL" id="LFVZ01000001">
    <property type="protein sequence ID" value="KTW31428.1"/>
    <property type="molecule type" value="Genomic_DNA"/>
</dbReference>
<feature type="binding site" evidence="5">
    <location>
        <position position="12"/>
    </location>
    <ligand>
        <name>Mg(2+)</name>
        <dbReference type="ChEBI" id="CHEBI:18420"/>
    </ligand>
</feature>
<organism evidence="7 8">
    <name type="scientific">Pneumocystis carinii (strain B80)</name>
    <name type="common">Rat pneumocystis pneumonia agent</name>
    <name type="synonym">Pneumocystis carinii f. sp. carinii</name>
    <dbReference type="NCBI Taxonomy" id="1408658"/>
    <lineage>
        <taxon>Eukaryota</taxon>
        <taxon>Fungi</taxon>
        <taxon>Dikarya</taxon>
        <taxon>Ascomycota</taxon>
        <taxon>Taphrinomycotina</taxon>
        <taxon>Pneumocystomycetes</taxon>
        <taxon>Pneumocystaceae</taxon>
        <taxon>Pneumocystis</taxon>
    </lineage>
</organism>
<evidence type="ECO:0000313" key="8">
    <source>
        <dbReference type="Proteomes" id="UP000054454"/>
    </source>
</evidence>
<dbReference type="GO" id="GO:0005802">
    <property type="term" value="C:trans-Golgi network"/>
    <property type="evidence" value="ECO:0007669"/>
    <property type="project" value="EnsemblFungi"/>
</dbReference>
<dbReference type="InterPro" id="IPR006689">
    <property type="entry name" value="Small_GTPase_ARF/SAR"/>
</dbReference>
<dbReference type="GO" id="GO:0034497">
    <property type="term" value="P:protein localization to phagophore assembly site"/>
    <property type="evidence" value="ECO:0007669"/>
    <property type="project" value="EnsemblFungi"/>
</dbReference>
<evidence type="ECO:0000256" key="3">
    <source>
        <dbReference type="ARBA" id="ARBA00023134"/>
    </source>
</evidence>
<protein>
    <recommendedName>
        <fullName evidence="9">ADP-ribosylation factor-like protein 1</fullName>
    </recommendedName>
</protein>
<dbReference type="InterPro" id="IPR005225">
    <property type="entry name" value="Small_GTP-bd"/>
</dbReference>
<comment type="similarity">
    <text evidence="1 6">Belongs to the small GTPase superfamily. Arf family.</text>
</comment>
<dbReference type="GO" id="GO:0034067">
    <property type="term" value="P:protein localization to Golgi apparatus"/>
    <property type="evidence" value="ECO:0007669"/>
    <property type="project" value="EnsemblFungi"/>
</dbReference>
<dbReference type="GO" id="GO:0005525">
    <property type="term" value="F:GTP binding"/>
    <property type="evidence" value="ECO:0007669"/>
    <property type="project" value="UniProtKB-KW"/>
</dbReference>
<dbReference type="GO" id="GO:0005829">
    <property type="term" value="C:cytosol"/>
    <property type="evidence" value="ECO:0007669"/>
    <property type="project" value="EnsemblFungi"/>
</dbReference>
<dbReference type="GO" id="GO:0006897">
    <property type="term" value="P:endocytosis"/>
    <property type="evidence" value="ECO:0007669"/>
    <property type="project" value="EnsemblFungi"/>
</dbReference>
<dbReference type="GO" id="GO:0000407">
    <property type="term" value="C:phagophore assembly site"/>
    <property type="evidence" value="ECO:0007669"/>
    <property type="project" value="EnsemblFungi"/>
</dbReference>
<dbReference type="VEuPathDB" id="FungiDB:T552_00072"/>
<dbReference type="PANTHER" id="PTHR11711">
    <property type="entry name" value="ADP RIBOSYLATION FACTOR-RELATED"/>
    <property type="match status" value="1"/>
</dbReference>
<dbReference type="GO" id="GO:0034605">
    <property type="term" value="P:cellular response to heat"/>
    <property type="evidence" value="ECO:0007669"/>
    <property type="project" value="EnsemblFungi"/>
</dbReference>
<dbReference type="GeneID" id="28934896"/>
<keyword evidence="5" id="KW-0460">Magnesium</keyword>
<keyword evidence="8" id="KW-1185">Reference proteome</keyword>
<dbReference type="InterPro" id="IPR027417">
    <property type="entry name" value="P-loop_NTPase"/>
</dbReference>
<accession>A0A0W4ZST3</accession>
<dbReference type="GO" id="GO:0046872">
    <property type="term" value="F:metal ion binding"/>
    <property type="evidence" value="ECO:0007669"/>
    <property type="project" value="UniProtKB-KW"/>
</dbReference>
<dbReference type="PRINTS" id="PR00328">
    <property type="entry name" value="SAR1GTPBP"/>
</dbReference>
<evidence type="ECO:0000256" key="6">
    <source>
        <dbReference type="RuleBase" id="RU003925"/>
    </source>
</evidence>
<gene>
    <name evidence="7" type="ORF">T552_00072</name>
</gene>
<dbReference type="GO" id="GO:0043001">
    <property type="term" value="P:Golgi to plasma membrane protein transport"/>
    <property type="evidence" value="ECO:0007669"/>
    <property type="project" value="EnsemblFungi"/>
</dbReference>
<dbReference type="InterPro" id="IPR024156">
    <property type="entry name" value="Small_GTPase_ARF"/>
</dbReference>
<keyword evidence="5" id="KW-0479">Metal-binding</keyword>
<dbReference type="GO" id="GO:0034976">
    <property type="term" value="P:response to endoplasmic reticulum stress"/>
    <property type="evidence" value="ECO:0007669"/>
    <property type="project" value="EnsemblFungi"/>
</dbReference>
<dbReference type="PROSITE" id="PS51417">
    <property type="entry name" value="ARF"/>
    <property type="match status" value="1"/>
</dbReference>
<dbReference type="GO" id="GO:0031503">
    <property type="term" value="P:protein-containing complex localization"/>
    <property type="evidence" value="ECO:0007669"/>
    <property type="project" value="EnsemblFungi"/>
</dbReference>
<dbReference type="GO" id="GO:0003924">
    <property type="term" value="F:GTPase activity"/>
    <property type="evidence" value="ECO:0007669"/>
    <property type="project" value="EnsemblFungi"/>
</dbReference>